<dbReference type="AlphaFoldDB" id="A0AAN7GG60"/>
<keyword evidence="5" id="KW-1003">Cell membrane</keyword>
<dbReference type="InterPro" id="IPR023213">
    <property type="entry name" value="CAT-like_dom_sf"/>
</dbReference>
<keyword evidence="11" id="KW-0012">Acyltransferase</keyword>
<sequence>MTDSIETEKAGGGDMEDQNEGDAPRWPPAIDGVVGVSGFRTERLSPAARLFHSPKFNCCIVAIMGCKTSIDPDVVKAGLRETLLNHPRFSSKMVGDVGRSGRMKWVPTHVNLDDHVIVPRVDRDMDSSDQFVEDYISCITKNPLDSSRPLWELHLLNVRTSDAEAVGVLRIHHSMGDGASLMSLLLACTRKTSDPDSLPTVPLQNRAGSGRPAAGFWWFFWAIWAAVKLFWNTVVDLSLFIATFLFLKDTETPIKGKSGVAKTMKRFVHRTVSLDDIKLVKNKLNMSINDVILGITQGGLSRYLARRYAADGKGENGKGGRNIETLKNIRLRATILVNLRPAVGIQALSDMMAKKSRTRWGNWIGYIVLPFSIRHQEDPLEYVRLAKATIDRKKHSLEAALTFVCAEIVLKVFGANAAAFIAERFLFQTTLAFSNVVGPVEEISFYGHPIAYLAPSVFGHPHALTIHYQSYANKMTISLAVDPEVIGDPYQLCDDLEECLSGIKASVLGENEAPVSAVP</sequence>
<evidence type="ECO:0000256" key="15">
    <source>
        <dbReference type="SAM" id="MobiDB-lite"/>
    </source>
</evidence>
<dbReference type="Pfam" id="PF06974">
    <property type="entry name" value="WS_DGAT_C"/>
    <property type="match status" value="1"/>
</dbReference>
<comment type="pathway">
    <text evidence="3">Glycerolipid metabolism; triacylglycerol biosynthesis.</text>
</comment>
<dbReference type="FunFam" id="3.30.559.10:FF:000033">
    <property type="entry name" value="O-acyltransferase (WSD1-like) family protein"/>
    <property type="match status" value="1"/>
</dbReference>
<evidence type="ECO:0000256" key="9">
    <source>
        <dbReference type="ARBA" id="ARBA00022989"/>
    </source>
</evidence>
<evidence type="ECO:0000256" key="12">
    <source>
        <dbReference type="ARBA" id="ARBA00024360"/>
    </source>
</evidence>
<dbReference type="PANTHER" id="PTHR31650:SF1">
    <property type="entry name" value="WAX ESTER SYNTHASE_DIACYLGLYCEROL ACYLTRANSFERASE 4-RELATED"/>
    <property type="match status" value="1"/>
</dbReference>
<evidence type="ECO:0000256" key="6">
    <source>
        <dbReference type="ARBA" id="ARBA00022679"/>
    </source>
</evidence>
<dbReference type="InterPro" id="IPR004255">
    <property type="entry name" value="O-acyltransferase_WSD1_N"/>
</dbReference>
<dbReference type="GO" id="GO:0005886">
    <property type="term" value="C:plasma membrane"/>
    <property type="evidence" value="ECO:0007669"/>
    <property type="project" value="UniProtKB-SubCell"/>
</dbReference>
<feature type="domain" description="O-acyltransferase WSD1-like N-terminal" evidence="17">
    <location>
        <begin position="80"/>
        <end position="292"/>
    </location>
</feature>
<dbReference type="InterPro" id="IPR009721">
    <property type="entry name" value="O-acyltransferase_WSD1_C"/>
</dbReference>
<comment type="caution">
    <text evidence="19">The sequence shown here is derived from an EMBL/GenBank/DDBJ whole genome shotgun (WGS) entry which is preliminary data.</text>
</comment>
<feature type="region of interest" description="Disordered" evidence="15">
    <location>
        <begin position="1"/>
        <end position="28"/>
    </location>
</feature>
<evidence type="ECO:0000256" key="16">
    <source>
        <dbReference type="SAM" id="Phobius"/>
    </source>
</evidence>
<evidence type="ECO:0000259" key="18">
    <source>
        <dbReference type="Pfam" id="PF06974"/>
    </source>
</evidence>
<dbReference type="EMBL" id="JAXIOK010000023">
    <property type="protein sequence ID" value="KAK4743458.1"/>
    <property type="molecule type" value="Genomic_DNA"/>
</dbReference>
<comment type="similarity">
    <text evidence="12">In the N-terminal section; belongs to the long-chain O-acyltransferase family.</text>
</comment>
<organism evidence="19 20">
    <name type="scientific">Trapa incisa</name>
    <dbReference type="NCBI Taxonomy" id="236973"/>
    <lineage>
        <taxon>Eukaryota</taxon>
        <taxon>Viridiplantae</taxon>
        <taxon>Streptophyta</taxon>
        <taxon>Embryophyta</taxon>
        <taxon>Tracheophyta</taxon>
        <taxon>Spermatophyta</taxon>
        <taxon>Magnoliopsida</taxon>
        <taxon>eudicotyledons</taxon>
        <taxon>Gunneridae</taxon>
        <taxon>Pentapetalae</taxon>
        <taxon>rosids</taxon>
        <taxon>malvids</taxon>
        <taxon>Myrtales</taxon>
        <taxon>Lythraceae</taxon>
        <taxon>Trapa</taxon>
    </lineage>
</organism>
<dbReference type="Gene3D" id="3.30.559.10">
    <property type="entry name" value="Chloramphenicol acetyltransferase-like domain"/>
    <property type="match status" value="1"/>
</dbReference>
<comment type="catalytic activity">
    <reaction evidence="13">
        <text>a long chain fatty alcohol + a fatty acyl-CoA = a long-chain alcohol wax ester + CoA</text>
        <dbReference type="Rhea" id="RHEA:38443"/>
        <dbReference type="ChEBI" id="CHEBI:17135"/>
        <dbReference type="ChEBI" id="CHEBI:57287"/>
        <dbReference type="ChEBI" id="CHEBI:77636"/>
        <dbReference type="ChEBI" id="CHEBI:235323"/>
        <dbReference type="EC" id="2.3.1.75"/>
    </reaction>
</comment>
<proteinExistence type="inferred from homology"/>
<evidence type="ECO:0000259" key="17">
    <source>
        <dbReference type="Pfam" id="PF03007"/>
    </source>
</evidence>
<comment type="subcellular location">
    <subcellularLocation>
        <location evidence="1">Cell membrane</location>
        <topology evidence="1">Single-pass membrane protein</topology>
    </subcellularLocation>
    <subcellularLocation>
        <location evidence="2">Endoplasmic reticulum membrane</location>
        <topology evidence="2">Single-pass membrane protein</topology>
    </subcellularLocation>
</comment>
<evidence type="ECO:0000256" key="11">
    <source>
        <dbReference type="ARBA" id="ARBA00023315"/>
    </source>
</evidence>
<dbReference type="InterPro" id="IPR045034">
    <property type="entry name" value="O-acyltransferase_WSD1-like"/>
</dbReference>
<evidence type="ECO:0000256" key="5">
    <source>
        <dbReference type="ARBA" id="ARBA00022475"/>
    </source>
</evidence>
<keyword evidence="7 16" id="KW-0812">Transmembrane</keyword>
<feature type="domain" description="O-acyltransferase WSD1 C-terminal" evidence="18">
    <location>
        <begin position="360"/>
        <end position="503"/>
    </location>
</feature>
<keyword evidence="10 16" id="KW-0472">Membrane</keyword>
<dbReference type="Proteomes" id="UP001345219">
    <property type="component" value="Chromosome 1"/>
</dbReference>
<evidence type="ECO:0000313" key="19">
    <source>
        <dbReference type="EMBL" id="KAK4743458.1"/>
    </source>
</evidence>
<keyword evidence="6" id="KW-0808">Transferase</keyword>
<comment type="catalytic activity">
    <reaction evidence="14">
        <text>an acyl-CoA + a 1,2-diacyl-sn-glycerol = a triacyl-sn-glycerol + CoA</text>
        <dbReference type="Rhea" id="RHEA:10868"/>
        <dbReference type="ChEBI" id="CHEBI:17815"/>
        <dbReference type="ChEBI" id="CHEBI:57287"/>
        <dbReference type="ChEBI" id="CHEBI:58342"/>
        <dbReference type="ChEBI" id="CHEBI:64615"/>
        <dbReference type="EC" id="2.3.1.20"/>
    </reaction>
</comment>
<evidence type="ECO:0000256" key="13">
    <source>
        <dbReference type="ARBA" id="ARBA00047604"/>
    </source>
</evidence>
<keyword evidence="8" id="KW-0256">Endoplasmic reticulum</keyword>
<comment type="pathway">
    <text evidence="4">Lipid metabolism.</text>
</comment>
<reference evidence="19 20" key="1">
    <citation type="journal article" date="2023" name="Hortic Res">
        <title>Pangenome of water caltrop reveals structural variations and asymmetric subgenome divergence after allopolyploidization.</title>
        <authorList>
            <person name="Zhang X."/>
            <person name="Chen Y."/>
            <person name="Wang L."/>
            <person name="Yuan Y."/>
            <person name="Fang M."/>
            <person name="Shi L."/>
            <person name="Lu R."/>
            <person name="Comes H.P."/>
            <person name="Ma Y."/>
            <person name="Chen Y."/>
            <person name="Huang G."/>
            <person name="Zhou Y."/>
            <person name="Zheng Z."/>
            <person name="Qiu Y."/>
        </authorList>
    </citation>
    <scope>NUCLEOTIDE SEQUENCE [LARGE SCALE GENOMIC DNA]</scope>
    <source>
        <tissue evidence="19">Roots</tissue>
    </source>
</reference>
<dbReference type="GO" id="GO:0005789">
    <property type="term" value="C:endoplasmic reticulum membrane"/>
    <property type="evidence" value="ECO:0007669"/>
    <property type="project" value="UniProtKB-SubCell"/>
</dbReference>
<accession>A0AAN7GG60</accession>
<evidence type="ECO:0000256" key="14">
    <source>
        <dbReference type="ARBA" id="ARBA00048109"/>
    </source>
</evidence>
<evidence type="ECO:0000256" key="2">
    <source>
        <dbReference type="ARBA" id="ARBA00004389"/>
    </source>
</evidence>
<evidence type="ECO:0000256" key="4">
    <source>
        <dbReference type="ARBA" id="ARBA00005189"/>
    </source>
</evidence>
<keyword evidence="20" id="KW-1185">Reference proteome</keyword>
<keyword evidence="9 16" id="KW-1133">Transmembrane helix</keyword>
<dbReference type="GO" id="GO:0047196">
    <property type="term" value="F:long-chain-alcohol O-fatty-acyltransferase activity"/>
    <property type="evidence" value="ECO:0007669"/>
    <property type="project" value="UniProtKB-EC"/>
</dbReference>
<dbReference type="SUPFAM" id="SSF52777">
    <property type="entry name" value="CoA-dependent acyltransferases"/>
    <property type="match status" value="1"/>
</dbReference>
<evidence type="ECO:0000256" key="1">
    <source>
        <dbReference type="ARBA" id="ARBA00004162"/>
    </source>
</evidence>
<feature type="transmembrane region" description="Helical" evidence="16">
    <location>
        <begin position="216"/>
        <end position="247"/>
    </location>
</feature>
<evidence type="ECO:0000256" key="3">
    <source>
        <dbReference type="ARBA" id="ARBA00004771"/>
    </source>
</evidence>
<evidence type="ECO:0000313" key="20">
    <source>
        <dbReference type="Proteomes" id="UP001345219"/>
    </source>
</evidence>
<dbReference type="Pfam" id="PF03007">
    <property type="entry name" value="WS_DGAT_cat"/>
    <property type="match status" value="1"/>
</dbReference>
<name>A0AAN7GG60_9MYRT</name>
<dbReference type="GO" id="GO:0004144">
    <property type="term" value="F:diacylglycerol O-acyltransferase activity"/>
    <property type="evidence" value="ECO:0007669"/>
    <property type="project" value="UniProtKB-EC"/>
</dbReference>
<evidence type="ECO:0000256" key="10">
    <source>
        <dbReference type="ARBA" id="ARBA00023136"/>
    </source>
</evidence>
<protein>
    <recommendedName>
        <fullName evidence="21">Diacylglycerol O-acyltransferase</fullName>
    </recommendedName>
</protein>
<dbReference type="GO" id="GO:0019432">
    <property type="term" value="P:triglyceride biosynthetic process"/>
    <property type="evidence" value="ECO:0007669"/>
    <property type="project" value="TreeGrafter"/>
</dbReference>
<gene>
    <name evidence="19" type="ORF">SAY87_001459</name>
</gene>
<evidence type="ECO:0008006" key="21">
    <source>
        <dbReference type="Google" id="ProtNLM"/>
    </source>
</evidence>
<evidence type="ECO:0000256" key="7">
    <source>
        <dbReference type="ARBA" id="ARBA00022692"/>
    </source>
</evidence>
<evidence type="ECO:0000256" key="8">
    <source>
        <dbReference type="ARBA" id="ARBA00022824"/>
    </source>
</evidence>
<dbReference type="PANTHER" id="PTHR31650">
    <property type="entry name" value="O-ACYLTRANSFERASE (WSD1-LIKE) FAMILY PROTEIN"/>
    <property type="match status" value="1"/>
</dbReference>
<feature type="compositionally biased region" description="Basic and acidic residues" evidence="15">
    <location>
        <begin position="1"/>
        <end position="11"/>
    </location>
</feature>